<reference evidence="4" key="1">
    <citation type="journal article" date="2020" name="Stud. Mycol.">
        <title>101 Dothideomycetes genomes: a test case for predicting lifestyles and emergence of pathogens.</title>
        <authorList>
            <person name="Haridas S."/>
            <person name="Albert R."/>
            <person name="Binder M."/>
            <person name="Bloem J."/>
            <person name="Labutti K."/>
            <person name="Salamov A."/>
            <person name="Andreopoulos B."/>
            <person name="Baker S."/>
            <person name="Barry K."/>
            <person name="Bills G."/>
            <person name="Bluhm B."/>
            <person name="Cannon C."/>
            <person name="Castanera R."/>
            <person name="Culley D."/>
            <person name="Daum C."/>
            <person name="Ezra D."/>
            <person name="Gonzalez J."/>
            <person name="Henrissat B."/>
            <person name="Kuo A."/>
            <person name="Liang C."/>
            <person name="Lipzen A."/>
            <person name="Lutzoni F."/>
            <person name="Magnuson J."/>
            <person name="Mondo S."/>
            <person name="Nolan M."/>
            <person name="Ohm R."/>
            <person name="Pangilinan J."/>
            <person name="Park H.-J."/>
            <person name="Ramirez L."/>
            <person name="Alfaro M."/>
            <person name="Sun H."/>
            <person name="Tritt A."/>
            <person name="Yoshinaga Y."/>
            <person name="Zwiers L.-H."/>
            <person name="Turgeon B."/>
            <person name="Goodwin S."/>
            <person name="Spatafora J."/>
            <person name="Crous P."/>
            <person name="Grigoriev I."/>
        </authorList>
    </citation>
    <scope>NUCLEOTIDE SEQUENCE</scope>
    <source>
        <strain evidence="4">ATCC 74209</strain>
    </source>
</reference>
<dbReference type="AlphaFoldDB" id="A0A9P4JRP1"/>
<dbReference type="Pfam" id="PF13637">
    <property type="entry name" value="Ank_4"/>
    <property type="match status" value="1"/>
</dbReference>
<organism evidence="4 5">
    <name type="scientific">Delitschia confertaspora ATCC 74209</name>
    <dbReference type="NCBI Taxonomy" id="1513339"/>
    <lineage>
        <taxon>Eukaryota</taxon>
        <taxon>Fungi</taxon>
        <taxon>Dikarya</taxon>
        <taxon>Ascomycota</taxon>
        <taxon>Pezizomycotina</taxon>
        <taxon>Dothideomycetes</taxon>
        <taxon>Pleosporomycetidae</taxon>
        <taxon>Pleosporales</taxon>
        <taxon>Delitschiaceae</taxon>
        <taxon>Delitschia</taxon>
    </lineage>
</organism>
<keyword evidence="5" id="KW-1185">Reference proteome</keyword>
<dbReference type="Proteomes" id="UP000799536">
    <property type="component" value="Unassembled WGS sequence"/>
</dbReference>
<feature type="repeat" description="ANK" evidence="3">
    <location>
        <begin position="212"/>
        <end position="244"/>
    </location>
</feature>
<dbReference type="PANTHER" id="PTHR24198:SF165">
    <property type="entry name" value="ANKYRIN REPEAT-CONTAINING PROTEIN-RELATED"/>
    <property type="match status" value="1"/>
</dbReference>
<name>A0A9P4JRP1_9PLEO</name>
<dbReference type="SUPFAM" id="SSF48403">
    <property type="entry name" value="Ankyrin repeat"/>
    <property type="match status" value="1"/>
</dbReference>
<dbReference type="OrthoDB" id="3929662at2759"/>
<comment type="caution">
    <text evidence="4">The sequence shown here is derived from an EMBL/GenBank/DDBJ whole genome shotgun (WGS) entry which is preliminary data.</text>
</comment>
<evidence type="ECO:0000256" key="1">
    <source>
        <dbReference type="ARBA" id="ARBA00022737"/>
    </source>
</evidence>
<evidence type="ECO:0000256" key="2">
    <source>
        <dbReference type="ARBA" id="ARBA00023043"/>
    </source>
</evidence>
<dbReference type="SMART" id="SM00248">
    <property type="entry name" value="ANK"/>
    <property type="match status" value="9"/>
</dbReference>
<dbReference type="Pfam" id="PF12796">
    <property type="entry name" value="Ank_2"/>
    <property type="match status" value="2"/>
</dbReference>
<dbReference type="Gene3D" id="1.25.40.20">
    <property type="entry name" value="Ankyrin repeat-containing domain"/>
    <property type="match status" value="3"/>
</dbReference>
<keyword evidence="2 3" id="KW-0040">ANK repeat</keyword>
<dbReference type="PANTHER" id="PTHR24198">
    <property type="entry name" value="ANKYRIN REPEAT AND PROTEIN KINASE DOMAIN-CONTAINING PROTEIN"/>
    <property type="match status" value="1"/>
</dbReference>
<dbReference type="EMBL" id="ML993889">
    <property type="protein sequence ID" value="KAF2203950.1"/>
    <property type="molecule type" value="Genomic_DNA"/>
</dbReference>
<accession>A0A9P4JRP1</accession>
<evidence type="ECO:0000313" key="4">
    <source>
        <dbReference type="EMBL" id="KAF2203950.1"/>
    </source>
</evidence>
<feature type="repeat" description="ANK" evidence="3">
    <location>
        <begin position="53"/>
        <end position="85"/>
    </location>
</feature>
<gene>
    <name evidence="4" type="ORF">GQ43DRAFT_469536</name>
</gene>
<dbReference type="InterPro" id="IPR002110">
    <property type="entry name" value="Ankyrin_rpt"/>
</dbReference>
<evidence type="ECO:0000256" key="3">
    <source>
        <dbReference type="PROSITE-ProRule" id="PRU00023"/>
    </source>
</evidence>
<evidence type="ECO:0000313" key="5">
    <source>
        <dbReference type="Proteomes" id="UP000799536"/>
    </source>
</evidence>
<dbReference type="InterPro" id="IPR036770">
    <property type="entry name" value="Ankyrin_rpt-contain_sf"/>
</dbReference>
<proteinExistence type="predicted"/>
<dbReference type="Pfam" id="PF00023">
    <property type="entry name" value="Ank"/>
    <property type="match status" value="1"/>
</dbReference>
<sequence length="518" mass="57665">MASRSIKVRYNLNTYRMVSEGSEAMRYVKHGNLEKLKASIESGEATIWDTAPDGWSLLHTAAYNRQLPIVKYLLELGIDTQSGDVGSRKPADLAILKSIGHDATQVEHDIVEVFSKKDDFLSDFEFTPIHIAVLEMYPPTDPERPTLQELIRLVDDANNAPIQTNWANWKSQYKKRSPLFSDVLEYFRASAFELPQGTKIIHNLLDRQDEKYSWTPLHWAAAAGRVDKMKILMEHGADPLILSNLNANILHAAAESKIDLGLAGALSIWKCCPDQLDINQQNRWAETPLHVASWCSAACVKLLLEAGAAPDVQQEDDQVPLHCAGLSERSPIRREIVSILCACKSDSHINTQDADGRPPLFDFLDDPDCVEILLKSGARIDLTDKSGKNVFHHACSLNQSQSLRLLLQHDSDLTLATSKDDGGNTPLLEALSNSHIECALILLNLENVGDIISSEGWAAIHYAAKIGNIQLLEAVMKHPSFMKGMKTLDGRRVHTIAMEAGNWSGDVKELVRKYDYFT</sequence>
<dbReference type="PROSITE" id="PS50088">
    <property type="entry name" value="ANK_REPEAT"/>
    <property type="match status" value="2"/>
</dbReference>
<dbReference type="PROSITE" id="PS50297">
    <property type="entry name" value="ANK_REP_REGION"/>
    <property type="match status" value="2"/>
</dbReference>
<keyword evidence="1" id="KW-0677">Repeat</keyword>
<protein>
    <submittedName>
        <fullName evidence="4">Ankyrin</fullName>
    </submittedName>
</protein>